<dbReference type="Proteomes" id="UP001157006">
    <property type="component" value="Chromosome 3"/>
</dbReference>
<reference evidence="3 4" key="1">
    <citation type="submission" date="2023-01" db="EMBL/GenBank/DDBJ databases">
        <authorList>
            <person name="Kreplak J."/>
        </authorList>
    </citation>
    <scope>NUCLEOTIDE SEQUENCE [LARGE SCALE GENOMIC DNA]</scope>
</reference>
<feature type="domain" description="Disease resistance protein At4g27190-like leucine-rich repeats" evidence="2">
    <location>
        <begin position="80"/>
        <end position="221"/>
    </location>
</feature>
<dbReference type="InterPro" id="IPR050905">
    <property type="entry name" value="Plant_NBS-LRR"/>
</dbReference>
<dbReference type="EMBL" id="OX451738">
    <property type="protein sequence ID" value="CAI8601836.1"/>
    <property type="molecule type" value="Genomic_DNA"/>
</dbReference>
<keyword evidence="1" id="KW-0611">Plant defense</keyword>
<evidence type="ECO:0000313" key="3">
    <source>
        <dbReference type="EMBL" id="CAI8601836.1"/>
    </source>
</evidence>
<dbReference type="Pfam" id="PF23247">
    <property type="entry name" value="LRR_RPS2"/>
    <property type="match status" value="3"/>
</dbReference>
<evidence type="ECO:0000313" key="4">
    <source>
        <dbReference type="Proteomes" id="UP001157006"/>
    </source>
</evidence>
<dbReference type="PANTHER" id="PTHR33463">
    <property type="entry name" value="NB-ARC DOMAIN-CONTAINING PROTEIN-RELATED"/>
    <property type="match status" value="1"/>
</dbReference>
<proteinExistence type="predicted"/>
<dbReference type="SUPFAM" id="SSF52047">
    <property type="entry name" value="RNI-like"/>
    <property type="match status" value="2"/>
</dbReference>
<dbReference type="InterPro" id="IPR057135">
    <property type="entry name" value="At4g27190-like_LRR"/>
</dbReference>
<gene>
    <name evidence="3" type="ORF">VFH_III013480</name>
</gene>
<feature type="domain" description="Disease resistance protein At4g27190-like leucine-rich repeats" evidence="2">
    <location>
        <begin position="655"/>
        <end position="756"/>
    </location>
</feature>
<feature type="domain" description="Disease resistance protein At4g27190-like leucine-rich repeats" evidence="2">
    <location>
        <begin position="317"/>
        <end position="463"/>
    </location>
</feature>
<dbReference type="InterPro" id="IPR032675">
    <property type="entry name" value="LRR_dom_sf"/>
</dbReference>
<name>A0AAV0ZW51_VICFA</name>
<dbReference type="SUPFAM" id="SSF52058">
    <property type="entry name" value="L domain-like"/>
    <property type="match status" value="1"/>
</dbReference>
<organism evidence="3 4">
    <name type="scientific">Vicia faba</name>
    <name type="common">Broad bean</name>
    <name type="synonym">Faba vulgaris</name>
    <dbReference type="NCBI Taxonomy" id="3906"/>
    <lineage>
        <taxon>Eukaryota</taxon>
        <taxon>Viridiplantae</taxon>
        <taxon>Streptophyta</taxon>
        <taxon>Embryophyta</taxon>
        <taxon>Tracheophyta</taxon>
        <taxon>Spermatophyta</taxon>
        <taxon>Magnoliopsida</taxon>
        <taxon>eudicotyledons</taxon>
        <taxon>Gunneridae</taxon>
        <taxon>Pentapetalae</taxon>
        <taxon>rosids</taxon>
        <taxon>fabids</taxon>
        <taxon>Fabales</taxon>
        <taxon>Fabaceae</taxon>
        <taxon>Papilionoideae</taxon>
        <taxon>50 kb inversion clade</taxon>
        <taxon>NPAAA clade</taxon>
        <taxon>Hologalegina</taxon>
        <taxon>IRL clade</taxon>
        <taxon>Fabeae</taxon>
        <taxon>Vicia</taxon>
    </lineage>
</organism>
<evidence type="ECO:0000256" key="1">
    <source>
        <dbReference type="ARBA" id="ARBA00022821"/>
    </source>
</evidence>
<evidence type="ECO:0000259" key="2">
    <source>
        <dbReference type="Pfam" id="PF23247"/>
    </source>
</evidence>
<sequence>MFNQLSTLVLWNSNKLECFYVGEHTLSCPSLRKINVFKCSKLNLYRTLSTGSSKSSFQHDKLSVVTQRPPFIAEEVIPNLERLRIEQKDADMILQAQNSSALFTKLTFLGLGFYNNEDSTFPYWFLNNVHTLEVLVVEWSRFKKIFQNEKQTSEKTHTRIKNLVLSELHKLQQICEEGSRIDPVLEFLEHLWVASCSSLTNLLPSSVTLNHLNYLEIISCNGLKSLITTPTAQSLVKLTTLKVRDCKSLEEIIIGVESVDIAFVSLEVLMLECLPSLNKFCSSKFFLKFPLLEKVIVRECPYMKIFSERNPSTPNLRKVKIAENEEEWHWKGNLNDTIKKMFEEKVAFSKAFMVRPSGSSELLHKLEELEVNNCDSLEAIFDVKGMKSNESILIKQSSQLKTLTLSCLSNLEHIWNEDPHEIMNFGNLCSVDVSSCQGLLYIFSLSMCQDLENLEMLEIDSCGVEDIVAMRDGSMKISLKCPSLKILNVCRCETLRMFSFNNLDLQKPEYLVDESSQQALFSIEKLSTNLEELTINAKDAFRMLNDYCQENIFPKIQLLHLQRFDETPTVFLNDFHAILPNLTTLQLSNSCFETLFPSKGTPGNLNDELSKQIKELWLYELEKMKYICHEDFPLNLEDLYVSSCPSLICLIPSSTSFTNMTTLEVNDCKELFYLITSSTAKSLVQLRELKIKKCEKMLDVVKIDDEKVEEDIIFENLKILKFITLLSLRSFSSGKQTFIFPSLVRFVVKGCPQMKNFSLGVTDAPCLTEIEAEEENLRWKGDLNTTIEQLFIEKQAPHCDGTIVSSYSQDDEIACEDGIDVEAKE</sequence>
<accession>A0AAV0ZW51</accession>
<dbReference type="PANTHER" id="PTHR33463:SF167">
    <property type="entry name" value="PUTATIVE-RELATED"/>
    <property type="match status" value="1"/>
</dbReference>
<dbReference type="AlphaFoldDB" id="A0AAV0ZW51"/>
<protein>
    <recommendedName>
        <fullName evidence="2">Disease resistance protein At4g27190-like leucine-rich repeats domain-containing protein</fullName>
    </recommendedName>
</protein>
<keyword evidence="4" id="KW-1185">Reference proteome</keyword>
<dbReference type="Gene3D" id="3.80.10.10">
    <property type="entry name" value="Ribonuclease Inhibitor"/>
    <property type="match status" value="3"/>
</dbReference>